<keyword evidence="3" id="KW-1185">Reference proteome</keyword>
<dbReference type="HOGENOM" id="CLU_3099125_0_0_11"/>
<keyword evidence="2" id="KW-0675">Receptor</keyword>
<accession>E3J1W1</accession>
<dbReference type="Proteomes" id="UP000002484">
    <property type="component" value="Chromosome"/>
</dbReference>
<evidence type="ECO:0000256" key="1">
    <source>
        <dbReference type="SAM" id="MobiDB-lite"/>
    </source>
</evidence>
<evidence type="ECO:0000313" key="2">
    <source>
        <dbReference type="EMBL" id="ADP82919.1"/>
    </source>
</evidence>
<sequence>MAREAQGPRSGAAASDLGGCTDGTTGEDEEKAHAGPDHPPDTPPRRRIGPA</sequence>
<feature type="region of interest" description="Disordered" evidence="1">
    <location>
        <begin position="1"/>
        <end position="51"/>
    </location>
</feature>
<name>E3J1W1_PSEI1</name>
<gene>
    <name evidence="2" type="ordered locus">FraEuI1c_4929</name>
</gene>
<organism evidence="2 3">
    <name type="scientific">Pseudofrankia inefficax (strain DSM 45817 / CECT 9037 / DDB 130130 / EuI1c)</name>
    <name type="common">Frankia inefficax</name>
    <dbReference type="NCBI Taxonomy" id="298654"/>
    <lineage>
        <taxon>Bacteria</taxon>
        <taxon>Bacillati</taxon>
        <taxon>Actinomycetota</taxon>
        <taxon>Actinomycetes</taxon>
        <taxon>Frankiales</taxon>
        <taxon>Frankiaceae</taxon>
        <taxon>Pseudofrankia</taxon>
    </lineage>
</organism>
<proteinExistence type="predicted"/>
<dbReference type="RefSeq" id="WP_013426037.1">
    <property type="nucleotide sequence ID" value="NC_014666.1"/>
</dbReference>
<dbReference type="InParanoid" id="E3J1W1"/>
<evidence type="ECO:0000313" key="3">
    <source>
        <dbReference type="Proteomes" id="UP000002484"/>
    </source>
</evidence>
<reference evidence="2 3" key="1">
    <citation type="submission" date="2010-10" db="EMBL/GenBank/DDBJ databases">
        <title>Complete sequence of Frankia sp. EuI1c.</title>
        <authorList>
            <consortium name="US DOE Joint Genome Institute"/>
            <person name="Lucas S."/>
            <person name="Copeland A."/>
            <person name="Lapidus A."/>
            <person name="Cheng J.-F."/>
            <person name="Bruce D."/>
            <person name="Goodwin L."/>
            <person name="Pitluck S."/>
            <person name="Chertkov O."/>
            <person name="Detter J.C."/>
            <person name="Han C."/>
            <person name="Tapia R."/>
            <person name="Land M."/>
            <person name="Hauser L."/>
            <person name="Jeffries C."/>
            <person name="Kyrpides N."/>
            <person name="Ivanova N."/>
            <person name="Mikhailova N."/>
            <person name="Beauchemin N."/>
            <person name="Sen A."/>
            <person name="Sur S.A."/>
            <person name="Gtari M."/>
            <person name="Wall L."/>
            <person name="Tisa L."/>
            <person name="Woyke T."/>
        </authorList>
    </citation>
    <scope>NUCLEOTIDE SEQUENCE [LARGE SCALE GENOMIC DNA]</scope>
    <source>
        <strain evidence="3">DSM 45817 / CECT 9037 / EuI1c</strain>
    </source>
</reference>
<protein>
    <submittedName>
        <fullName evidence="2">Nuclear receptor subfamily 1, group H, member 3-like protein</fullName>
    </submittedName>
</protein>
<dbReference type="AlphaFoldDB" id="E3J1W1"/>
<dbReference type="KEGG" id="fri:FraEuI1c_4929"/>
<feature type="compositionally biased region" description="Basic and acidic residues" evidence="1">
    <location>
        <begin position="30"/>
        <end position="44"/>
    </location>
</feature>
<dbReference type="EMBL" id="CP002299">
    <property type="protein sequence ID" value="ADP82919.1"/>
    <property type="molecule type" value="Genomic_DNA"/>
</dbReference>